<gene>
    <name evidence="4" type="ORF">PLOB_00007832</name>
</gene>
<dbReference type="EMBL" id="CALNXK010000138">
    <property type="protein sequence ID" value="CAH3166780.1"/>
    <property type="molecule type" value="Genomic_DNA"/>
</dbReference>
<reference evidence="4 5" key="1">
    <citation type="submission" date="2022-05" db="EMBL/GenBank/DDBJ databases">
        <authorList>
            <consortium name="Genoscope - CEA"/>
            <person name="William W."/>
        </authorList>
    </citation>
    <scope>NUCLEOTIDE SEQUENCE [LARGE SCALE GENOMIC DNA]</scope>
</reference>
<dbReference type="InterPro" id="IPR056747">
    <property type="entry name" value="VPS13-like_M"/>
</dbReference>
<feature type="domain" description="Tudor" evidence="3">
    <location>
        <begin position="913"/>
        <end position="973"/>
    </location>
</feature>
<dbReference type="InterPro" id="IPR009543">
    <property type="entry name" value="VPS13_VAB"/>
</dbReference>
<dbReference type="PANTHER" id="PTHR16166">
    <property type="entry name" value="VACUOLAR PROTEIN SORTING-ASSOCIATED PROTEIN VPS13"/>
    <property type="match status" value="1"/>
</dbReference>
<name>A0ABN8QLF0_9CNID</name>
<dbReference type="Pfam" id="PF25036">
    <property type="entry name" value="VPS13_VAB"/>
    <property type="match status" value="1"/>
</dbReference>
<evidence type="ECO:0000313" key="5">
    <source>
        <dbReference type="Proteomes" id="UP001159405"/>
    </source>
</evidence>
<evidence type="ECO:0000256" key="1">
    <source>
        <dbReference type="ARBA" id="ARBA00006545"/>
    </source>
</evidence>
<proteinExistence type="inferred from homology"/>
<feature type="region of interest" description="Disordered" evidence="2">
    <location>
        <begin position="2689"/>
        <end position="2712"/>
    </location>
</feature>
<feature type="domain" description="Tudor" evidence="3">
    <location>
        <begin position="1038"/>
        <end position="1100"/>
    </location>
</feature>
<dbReference type="Proteomes" id="UP001159405">
    <property type="component" value="Unassembled WGS sequence"/>
</dbReference>
<evidence type="ECO:0000313" key="4">
    <source>
        <dbReference type="EMBL" id="CAH3166780.1"/>
    </source>
</evidence>
<dbReference type="Pfam" id="PF25037">
    <property type="entry name" value="VPS13_C"/>
    <property type="match status" value="1"/>
</dbReference>
<dbReference type="SMART" id="SM00333">
    <property type="entry name" value="TUDOR"/>
    <property type="match status" value="3"/>
</dbReference>
<organism evidence="4 5">
    <name type="scientific">Porites lobata</name>
    <dbReference type="NCBI Taxonomy" id="104759"/>
    <lineage>
        <taxon>Eukaryota</taxon>
        <taxon>Metazoa</taxon>
        <taxon>Cnidaria</taxon>
        <taxon>Anthozoa</taxon>
        <taxon>Hexacorallia</taxon>
        <taxon>Scleractinia</taxon>
        <taxon>Fungiina</taxon>
        <taxon>Poritidae</taxon>
        <taxon>Porites</taxon>
    </lineage>
</organism>
<protein>
    <recommendedName>
        <fullName evidence="3">Tudor domain-containing protein</fullName>
    </recommendedName>
</protein>
<keyword evidence="5" id="KW-1185">Reference proteome</keyword>
<sequence>MAKQIKVSLDFEIEEIAVDVSTVNHTGEATPCLELSIKRLGTKVVMHPWDLTASASLGSMAVKEMTFGSDGAPLYLVQTPVGAELLSVKFVKVESDHPEYRSRYKSTQQLVNVEFSSLQVKLHQEALLNIIELSTKMLPPSEESSASAAGDETKTEVTDTSKSSQEAERKSKKKKEDDEVVQVVVTAKLGGIAVTVTSVEGDLSHIIIGGLSAYCVVKSSKTEVTARMKDLSVMDSTRGALYPKIVSIVNQEVFSLEVTAYNDATSGNNIRNMEASDVKLKMRIGCIRVVFLNKFVMRLLDFLNKFQRAKDAMEYARKSAAESATATIQSLQSHSSRISLSVSIQAPLIVIPVSSTSCDALVANLGHLSVSNTFNLVHEGDDPSGSDAVIVDNMVVELSSVQLSRAVMTDAENIGPTRLVLEPASLAVYVARNLSPWYHDVPDVDVMGKLHAVKLCAGEDDIRTIMGVLFQNLSEGVASSATESSSLEESATPTVQLGLESADTSASADTTSPAESEEVWNTVKFSFEIEEVSASVFWKETAKPLGEKPSREPDFCLGQFSLVHLATSGHIRSNSVIEASATLQSCILDDKRPASEEGVTRMIERSDGGSGEVKNMIDIQFQQATNQDKTIVMQVQSFHVIVNLEYLLVLSNVFTSALTTDEATSATPATIQQSSQAVTKQTPATVEAVDEEPPQITVLISIKDPEIVLLADARDKDTNALILKNAVDFRFVQGHGQQKMSGSVSDLVILSAAFDKERRKTTSSRVLQLSHISLLSSVPEGSNMKIDVSTGMAYVHVSPPTIKTLTACLMSLAPAKSEEDKTKSTEDTLELWNEKPITTEDRWYLSPVPEGQIVPGRRVLARSITNLHNYDAGYVLSSQETFLFVVCDTWGFPMFYDTNDIAAVVVDKDPRPKDLVIGAVVVAKRPKETSFVEGKIVQTKEEKGERFYLVDFWDGVEHWNTEEKIRVLTTIAPGVPKGEVAVSSIVFVRSKDNMYQKGFVSSKTYSKLQVRIYGESEVQTVDTNDSAAVVLDVTPDPSALKIGTTVIASFDGFSWEAGNIAEIRHLKETGNDMYRVRFISGGDTWVFSLNRIRILRTRNPKVPEGVLAVGTVVWAHTSKIRYYKGFVSYKGTKLHVDLYDGDKFLYELKDASRKVIPDVPPKAADIKRGTRVIAKFKNMQRYYSSTVMEVDASDASEPRYHVKLDDGDETWDSLYHLRLLPKEVQIEGEEKSPDHINANEAGGDKAELLVFEMEGFDVKLEGMFSGQVIPLLSVDGSIQGELRNWSSALNIRAGVGLTGNYFNENVSEWEPMIEPVEDDKQVYRHWELNFELSMANGDNSDSSLEDNSEAAMTLAVKSRDVLEMTVTKTCLDVFTKLGAAFKEAVSLQGTGEVALEDIPPYQIWNELGMEIKIRPGNKFQSPAGLGADGMVVIPTGQSLSLRFGKGLDKRSSRIDRGSSASGVGPSIGIEVQGYHELKTISVKQARVVLHNIIPKKLLAGIIASVVVSVETGEGPRIVTVRSPLQISNHFPILMDLLCQKEDQFARITTVQPASTYSVPLILAHKAALYLKPAGFGYGETTTPLLWNKLAAAKHSSVQCPPPANDGPPFYIEVECEQVSYAYVHGSLEHAPNYILHIYPPAVLHNYLPYNIRYASEGLPLGELKGGDQWPLFSVNLDRKVILHIQLDNYQGSMWKGLIELWKGMDELTTFTLQATQAATYLKYLELGVFVTLEGTMNITLYSPYWMVNKTDLYLEYMASDDDTVLPHPASLTEPVMFSYRGKGNLFAKKTARVRLADGEWSNKFSLDAAGSGGLLKVKKGGKLHELGMQTTLSYFSLTKIVEFIPFNLINNATEFTVLLTDTSDQFKPSWIEVKPGECVPFWPDSCPSKNLRMKVSDGGEVSPSFNFEPDVSVVLKMNGKVGAVCADMLTKDSAAVITITPYYTGAAPVRLENCTELKICYKQQSCKEHCLHPNQCVLFTWDEPSANKEFVWFVKGSGNFITTDLSKSGHNEFEHDGKKYYWAAFLDGLQRVLLIIDDFTLAYRAQVEQKERTSQRITLDLHSVGLSLVNDEKSIEVSYIGIRPSDVIWEEQKKKGRWKALKMRLCDELEAAWTKIRQDEAVGASASCTFKSGDLEVDFHLMEIIRPSRRPIRRSFTPGVSLEYAASPNELEFFAKINSVQIDSQVPDATFQTVLYPVPPPKSLAAENAPKPYIELSLRTKQEEHSHVQKIKYFKVLIQEMDVKVDMGFLMALMGLFSSDAIDRSQEATQYSLDKTRVHDKLGEAFAAQAGLSDGRNFFDYFHLSPLKVHVSFSQLGGAAAGDDKSQTHIGNSFLSLLLQSVGVAVTEVQDVEFKLAYFEIEDKVYTQQQLIQVAVKHYTSQALKQMYVLVLGLDVLGNPFGLITGLKEGAIDFFYEPYQGLIQGPGEFAEGLAIGARSLFGHTVGGAAGAVSRITGTLGKGIAALTMDDKYQQERRQAMGKKPVNVKEGLTRGGKGLLEGVVGGVTGIVTKPMEGAKEAGAAGFFKGLGKGVVGVLARPAGGIVDFASSTLEGIKGSASTGSEVRRLRPPRCFYADKVIKPYNAHEAQGNAVLQEVKKTKAILVDDTYFCHARLNIKKTLIITNKHIIVAGKTEVFETWECDWFCRLNELAEDPKTDGQKLVLVVPEKAKKGIFKRSASAARSILTPSPEVAQHTPNAASHGLENHGQTKLARRGGPITIYPRLRSWSDKTGDEGILSPCFPKAHALYS</sequence>
<dbReference type="Pfam" id="PF25033">
    <property type="entry name" value="VPS13_M"/>
    <property type="match status" value="1"/>
</dbReference>
<accession>A0ABN8QLF0</accession>
<comment type="caution">
    <text evidence="4">The sequence shown here is derived from an EMBL/GenBank/DDBJ whole genome shotgun (WGS) entry which is preliminary data.</text>
</comment>
<dbReference type="Gene3D" id="2.30.30.140">
    <property type="match status" value="1"/>
</dbReference>
<evidence type="ECO:0000259" key="3">
    <source>
        <dbReference type="SMART" id="SM00333"/>
    </source>
</evidence>
<dbReference type="PANTHER" id="PTHR16166:SF93">
    <property type="entry name" value="INTERMEMBRANE LIPID TRANSFER PROTEIN VPS13"/>
    <property type="match status" value="1"/>
</dbReference>
<feature type="compositionally biased region" description="Basic and acidic residues" evidence="2">
    <location>
        <begin position="151"/>
        <end position="175"/>
    </location>
</feature>
<dbReference type="InterPro" id="IPR002999">
    <property type="entry name" value="Tudor"/>
</dbReference>
<feature type="domain" description="Tudor" evidence="3">
    <location>
        <begin position="1164"/>
        <end position="1225"/>
    </location>
</feature>
<dbReference type="InterPro" id="IPR026847">
    <property type="entry name" value="VPS13"/>
</dbReference>
<evidence type="ECO:0000256" key="2">
    <source>
        <dbReference type="SAM" id="MobiDB-lite"/>
    </source>
</evidence>
<dbReference type="InterPro" id="IPR056748">
    <property type="entry name" value="VPS13-like_C"/>
</dbReference>
<feature type="region of interest" description="Disordered" evidence="2">
    <location>
        <begin position="141"/>
        <end position="175"/>
    </location>
</feature>
<comment type="similarity">
    <text evidence="1">Belongs to the VPS13 family.</text>
</comment>